<proteinExistence type="predicted"/>
<dbReference type="Proteomes" id="UP000237025">
    <property type="component" value="Unassembled WGS sequence"/>
</dbReference>
<sequence length="337" mass="37090">MTQSTPFIWDPSQDQIYSQDLGSQTLTDGSFDKAEGKKFTMGAAGCELVMKITDKHTQESIWWFDNSKLNVEAGTFTYDFSHFPSSPLQAPLLMLRGVNVGVKDAAQSCFKIKSPKFVDILGDISIKSNGILSVDSVKEEFYISSAASKVNLSENAQLLISRDVSESPKVGINGDVSLDGKSQAVFNIFSLENEEITTYTVKGNAALNIYSTEINGLNLLDFVINSGNPKVSIGDPQGVACDITSFGEVVTVNPGEPGEYRRAKGRFNFIEEGKGDFLGEIHLHCRYFDGEEFESDPTKIKYWLSSHMILCLNGTPLSANKFDITINKNDDLVIKLK</sequence>
<dbReference type="RefSeq" id="WP_103947259.1">
    <property type="nucleotide sequence ID" value="NZ_PQVR01000008.1"/>
</dbReference>
<reference evidence="1 2" key="1">
    <citation type="submission" date="2018-02" db="EMBL/GenBank/DDBJ databases">
        <title>Lelliotia aquatilis sp. nov., isolated from drinking water.</title>
        <authorList>
            <person name="Kaempfer P."/>
            <person name="Glaeser S."/>
            <person name="Exner M."/>
            <person name="Doijad S."/>
            <person name="Chakraborty T."/>
        </authorList>
    </citation>
    <scope>NUCLEOTIDE SEQUENCE [LARGE SCALE GENOMIC DNA]</scope>
    <source>
        <strain evidence="1 2">6331-17</strain>
    </source>
</reference>
<protein>
    <recommendedName>
        <fullName evidence="3">Auto-transporter adhesin head GIN domain-containing protein</fullName>
    </recommendedName>
</protein>
<organism evidence="1 2">
    <name type="scientific">Lelliottia aquatilis</name>
    <dbReference type="NCBI Taxonomy" id="2080838"/>
    <lineage>
        <taxon>Bacteria</taxon>
        <taxon>Pseudomonadati</taxon>
        <taxon>Pseudomonadota</taxon>
        <taxon>Gammaproteobacteria</taxon>
        <taxon>Enterobacterales</taxon>
        <taxon>Enterobacteriaceae</taxon>
        <taxon>Lelliottia</taxon>
    </lineage>
</organism>
<keyword evidence="2" id="KW-1185">Reference proteome</keyword>
<comment type="caution">
    <text evidence="1">The sequence shown here is derived from an EMBL/GenBank/DDBJ whole genome shotgun (WGS) entry which is preliminary data.</text>
</comment>
<evidence type="ECO:0008006" key="3">
    <source>
        <dbReference type="Google" id="ProtNLM"/>
    </source>
</evidence>
<name>A0ABX4ZXM0_9ENTR</name>
<accession>A0ABX4ZXM0</accession>
<evidence type="ECO:0000313" key="2">
    <source>
        <dbReference type="Proteomes" id="UP000237025"/>
    </source>
</evidence>
<evidence type="ECO:0000313" key="1">
    <source>
        <dbReference type="EMBL" id="POZ20530.1"/>
    </source>
</evidence>
<dbReference type="EMBL" id="PQVW01000017">
    <property type="protein sequence ID" value="POZ20530.1"/>
    <property type="molecule type" value="Genomic_DNA"/>
</dbReference>
<gene>
    <name evidence="1" type="ORF">C3712_18110</name>
</gene>